<name>A0AA46QBS6_SERMA</name>
<gene>
    <name evidence="1" type="ORF">FHU12_1682</name>
</gene>
<accession>A0AA46QBS6</accession>
<dbReference type="Proteomes" id="UP000320710">
    <property type="component" value="Unassembled WGS sequence"/>
</dbReference>
<protein>
    <submittedName>
        <fullName evidence="1">Uncharacterized protein</fullName>
    </submittedName>
</protein>
<sequence>MDEASDGKHQEVLLGQTENGRHFMAEKLLHALPLFAAWETSIAEGNTAFNQQRDRLAMTHYQQALELAQAILAEKPWLNADYAARFEALNIFESALAALIVTFNNMTHLRLRQKPLRGVEPHVHQARLAIEQVMDDTSLCEQMQQIAERHLLRFRIETLQVLREHKQPETGVCAPAANHSATVH</sequence>
<organism evidence="1 2">
    <name type="scientific">Serratia marcescens</name>
    <dbReference type="NCBI Taxonomy" id="615"/>
    <lineage>
        <taxon>Bacteria</taxon>
        <taxon>Pseudomonadati</taxon>
        <taxon>Pseudomonadota</taxon>
        <taxon>Gammaproteobacteria</taxon>
        <taxon>Enterobacterales</taxon>
        <taxon>Yersiniaceae</taxon>
        <taxon>Serratia</taxon>
    </lineage>
</organism>
<evidence type="ECO:0000313" key="2">
    <source>
        <dbReference type="Proteomes" id="UP000320710"/>
    </source>
</evidence>
<dbReference type="EMBL" id="VFMJ01000001">
    <property type="protein sequence ID" value="TQI84177.1"/>
    <property type="molecule type" value="Genomic_DNA"/>
</dbReference>
<reference evidence="1 2" key="1">
    <citation type="submission" date="2019-06" db="EMBL/GenBank/DDBJ databases">
        <authorList>
            <person name="Deangelis K."/>
            <person name="Huntemann M."/>
            <person name="Clum A."/>
            <person name="Pillay M."/>
            <person name="Palaniappan K."/>
            <person name="Varghese N."/>
            <person name="Mikhailova N."/>
            <person name="Stamatis D."/>
            <person name="Reddy T."/>
            <person name="Daum C."/>
            <person name="Shapiro N."/>
            <person name="Ivanova N."/>
            <person name="Kyrpides N."/>
            <person name="Woyke T."/>
        </authorList>
    </citation>
    <scope>NUCLEOTIDE SEQUENCE [LARGE SCALE GENOMIC DNA]</scope>
    <source>
        <strain evidence="1 2">106R</strain>
    </source>
</reference>
<proteinExistence type="predicted"/>
<reference evidence="1 2" key="2">
    <citation type="submission" date="2019-07" db="EMBL/GenBank/DDBJ databases">
        <title>Investigation of anaerobic lignin degradation for improved lignocellulosic biofuels.</title>
        <authorList>
            <person name="Deangelis K.PhD."/>
        </authorList>
    </citation>
    <scope>NUCLEOTIDE SEQUENCE [LARGE SCALE GENOMIC DNA]</scope>
    <source>
        <strain evidence="1 2">106R</strain>
    </source>
</reference>
<dbReference type="AlphaFoldDB" id="A0AA46QBS6"/>
<evidence type="ECO:0000313" key="1">
    <source>
        <dbReference type="EMBL" id="TQI84177.1"/>
    </source>
</evidence>
<comment type="caution">
    <text evidence="1">The sequence shown here is derived from an EMBL/GenBank/DDBJ whole genome shotgun (WGS) entry which is preliminary data.</text>
</comment>